<evidence type="ECO:0000256" key="5">
    <source>
        <dbReference type="ARBA" id="ARBA00022768"/>
    </source>
</evidence>
<dbReference type="UniPathway" id="UPA00345"/>
<dbReference type="RefSeq" id="WP_089411522.1">
    <property type="nucleotide sequence ID" value="NZ_FZQA01000002.1"/>
</dbReference>
<dbReference type="AlphaFoldDB" id="A0A239PPA3"/>
<dbReference type="SMART" id="SM00841">
    <property type="entry name" value="Elong-fact-P_C"/>
    <property type="match status" value="1"/>
</dbReference>
<evidence type="ECO:0000256" key="8">
    <source>
        <dbReference type="NCBIfam" id="TIGR00038"/>
    </source>
</evidence>
<dbReference type="InterPro" id="IPR011768">
    <property type="entry name" value="Transl_elongation_fac_P"/>
</dbReference>
<comment type="pathway">
    <text evidence="2 7">Protein biosynthesis; polypeptide chain elongation.</text>
</comment>
<dbReference type="NCBIfam" id="TIGR00038">
    <property type="entry name" value="efp"/>
    <property type="match status" value="1"/>
</dbReference>
<dbReference type="CDD" id="cd04470">
    <property type="entry name" value="S1_EF-P_repeat_1"/>
    <property type="match status" value="1"/>
</dbReference>
<accession>A0A239PPA3</accession>
<dbReference type="PANTHER" id="PTHR30053:SF14">
    <property type="entry name" value="TRANSLATION ELONGATION FACTOR KOW-LIKE DOMAIN-CONTAINING PROTEIN"/>
    <property type="match status" value="1"/>
</dbReference>
<evidence type="ECO:0000256" key="4">
    <source>
        <dbReference type="ARBA" id="ARBA00022490"/>
    </source>
</evidence>
<keyword evidence="6 7" id="KW-0648">Protein biosynthesis</keyword>
<reference evidence="12 13" key="1">
    <citation type="submission" date="2017-07" db="EMBL/GenBank/DDBJ databases">
        <authorList>
            <person name="Sun Z.S."/>
            <person name="Albrecht U."/>
            <person name="Echele G."/>
            <person name="Lee C.C."/>
        </authorList>
    </citation>
    <scope>NUCLEOTIDE SEQUENCE [LARGE SCALE GENOMIC DNA]</scope>
    <source>
        <strain evidence="12 13">CGMCC 1.12710</strain>
    </source>
</reference>
<protein>
    <recommendedName>
        <fullName evidence="7 8">Elongation factor P</fullName>
        <shortName evidence="7">EF-P</shortName>
    </recommendedName>
</protein>
<evidence type="ECO:0000259" key="10">
    <source>
        <dbReference type="SMART" id="SM00841"/>
    </source>
</evidence>
<evidence type="ECO:0000313" key="12">
    <source>
        <dbReference type="EMBL" id="SNT71980.1"/>
    </source>
</evidence>
<dbReference type="Gene3D" id="2.40.50.140">
    <property type="entry name" value="Nucleic acid-binding proteins"/>
    <property type="match status" value="2"/>
</dbReference>
<evidence type="ECO:0000256" key="7">
    <source>
        <dbReference type="HAMAP-Rule" id="MF_00141"/>
    </source>
</evidence>
<feature type="domain" description="Translation elongation factor P/YeiP central" evidence="11">
    <location>
        <begin position="68"/>
        <end position="122"/>
    </location>
</feature>
<sequence>MKIAGNAIRPGMVLNYKDKLCVVVKTEHRTPGNLRAFNQVEMQDIVSGTKYNERFSASEMVERVRLEQKSYQYLYDEGEALVFMDDETYDQINIPKSLVGDQIDFLQPNMTVEIESHEGRPIGVSLPETVTMAIAETEPTVKGQTASGSYKPALLENGARVMVPPYLSEGERIVVRIADREYVERAKD</sequence>
<comment type="subcellular location">
    <subcellularLocation>
        <location evidence="1 7">Cytoplasm</location>
    </subcellularLocation>
</comment>
<dbReference type="InterPro" id="IPR020599">
    <property type="entry name" value="Transl_elong_fac_P/YeiP"/>
</dbReference>
<keyword evidence="4 7" id="KW-0963">Cytoplasm</keyword>
<dbReference type="EMBL" id="FZQA01000002">
    <property type="protein sequence ID" value="SNT71980.1"/>
    <property type="molecule type" value="Genomic_DNA"/>
</dbReference>
<dbReference type="FunFam" id="2.40.50.140:FF:000004">
    <property type="entry name" value="Elongation factor P"/>
    <property type="match status" value="1"/>
</dbReference>
<evidence type="ECO:0000256" key="1">
    <source>
        <dbReference type="ARBA" id="ARBA00004496"/>
    </source>
</evidence>
<evidence type="ECO:0000313" key="13">
    <source>
        <dbReference type="Proteomes" id="UP000198346"/>
    </source>
</evidence>
<dbReference type="InterPro" id="IPR013852">
    <property type="entry name" value="Transl_elong_P/YeiP_CS"/>
</dbReference>
<keyword evidence="13" id="KW-1185">Reference proteome</keyword>
<evidence type="ECO:0000256" key="6">
    <source>
        <dbReference type="ARBA" id="ARBA00022917"/>
    </source>
</evidence>
<dbReference type="GO" id="GO:0043043">
    <property type="term" value="P:peptide biosynthetic process"/>
    <property type="evidence" value="ECO:0007669"/>
    <property type="project" value="InterPro"/>
</dbReference>
<evidence type="ECO:0000256" key="9">
    <source>
        <dbReference type="RuleBase" id="RU004389"/>
    </source>
</evidence>
<dbReference type="InterPro" id="IPR015365">
    <property type="entry name" value="Elong-fact-P_C"/>
</dbReference>
<comment type="similarity">
    <text evidence="3 7 9">Belongs to the elongation factor P family.</text>
</comment>
<dbReference type="PANTHER" id="PTHR30053">
    <property type="entry name" value="ELONGATION FACTOR P"/>
    <property type="match status" value="1"/>
</dbReference>
<comment type="function">
    <text evidence="7">Involved in peptide bond synthesis. Stimulates efficient translation and peptide-bond synthesis on native or reconstituted 70S ribosomes in vitro. Probably functions indirectly by altering the affinity of the ribosome for aminoacyl-tRNA, thus increasing their reactivity as acceptors for peptidyl transferase.</text>
</comment>
<dbReference type="SMART" id="SM01185">
    <property type="entry name" value="EFP"/>
    <property type="match status" value="1"/>
</dbReference>
<keyword evidence="5 7" id="KW-0251">Elongation factor</keyword>
<dbReference type="PROSITE" id="PS01275">
    <property type="entry name" value="EFP"/>
    <property type="match status" value="1"/>
</dbReference>
<dbReference type="InterPro" id="IPR001059">
    <property type="entry name" value="Transl_elong_P/YeiP_cen"/>
</dbReference>
<dbReference type="GO" id="GO:0005829">
    <property type="term" value="C:cytosol"/>
    <property type="evidence" value="ECO:0007669"/>
    <property type="project" value="UniProtKB-ARBA"/>
</dbReference>
<dbReference type="Pfam" id="PF01132">
    <property type="entry name" value="EFP"/>
    <property type="match status" value="1"/>
</dbReference>
<dbReference type="SUPFAM" id="SSF50104">
    <property type="entry name" value="Translation proteins SH3-like domain"/>
    <property type="match status" value="1"/>
</dbReference>
<dbReference type="PIRSF" id="PIRSF005901">
    <property type="entry name" value="EF-P"/>
    <property type="match status" value="1"/>
</dbReference>
<organism evidence="12 13">
    <name type="scientific">Amphiplicatus metriothermophilus</name>
    <dbReference type="NCBI Taxonomy" id="1519374"/>
    <lineage>
        <taxon>Bacteria</taxon>
        <taxon>Pseudomonadati</taxon>
        <taxon>Pseudomonadota</taxon>
        <taxon>Alphaproteobacteria</taxon>
        <taxon>Parvularculales</taxon>
        <taxon>Parvularculaceae</taxon>
        <taxon>Amphiplicatus</taxon>
    </lineage>
</organism>
<gene>
    <name evidence="7" type="primary">efp</name>
    <name evidence="12" type="ORF">SAMN06297382_1002</name>
</gene>
<dbReference type="Pfam" id="PF09285">
    <property type="entry name" value="Elong-fact-P_C"/>
    <property type="match status" value="1"/>
</dbReference>
<evidence type="ECO:0000259" key="11">
    <source>
        <dbReference type="SMART" id="SM01185"/>
    </source>
</evidence>
<dbReference type="InterPro" id="IPR008991">
    <property type="entry name" value="Translation_prot_SH3-like_sf"/>
</dbReference>
<evidence type="ECO:0000256" key="3">
    <source>
        <dbReference type="ARBA" id="ARBA00009479"/>
    </source>
</evidence>
<dbReference type="HAMAP" id="MF_00141">
    <property type="entry name" value="EF_P"/>
    <property type="match status" value="1"/>
</dbReference>
<dbReference type="FunFam" id="2.40.50.140:FF:000009">
    <property type="entry name" value="Elongation factor P"/>
    <property type="match status" value="1"/>
</dbReference>
<dbReference type="CDD" id="cd05794">
    <property type="entry name" value="S1_EF-P_repeat_2"/>
    <property type="match status" value="1"/>
</dbReference>
<name>A0A239PPA3_9PROT</name>
<dbReference type="InterPro" id="IPR012340">
    <property type="entry name" value="NA-bd_OB-fold"/>
</dbReference>
<dbReference type="NCBIfam" id="NF001810">
    <property type="entry name" value="PRK00529.1"/>
    <property type="match status" value="1"/>
</dbReference>
<proteinExistence type="inferred from homology"/>
<dbReference type="InterPro" id="IPR014722">
    <property type="entry name" value="Rib_uL2_dom2"/>
</dbReference>
<dbReference type="GO" id="GO:0003746">
    <property type="term" value="F:translation elongation factor activity"/>
    <property type="evidence" value="ECO:0007669"/>
    <property type="project" value="UniProtKB-UniRule"/>
</dbReference>
<evidence type="ECO:0000256" key="2">
    <source>
        <dbReference type="ARBA" id="ARBA00004815"/>
    </source>
</evidence>
<dbReference type="OrthoDB" id="9801844at2"/>
<dbReference type="Gene3D" id="2.30.30.30">
    <property type="match status" value="1"/>
</dbReference>
<dbReference type="InterPro" id="IPR013185">
    <property type="entry name" value="Transl_elong_KOW-like"/>
</dbReference>
<dbReference type="Pfam" id="PF08207">
    <property type="entry name" value="EFP_N"/>
    <property type="match status" value="1"/>
</dbReference>
<dbReference type="SUPFAM" id="SSF50249">
    <property type="entry name" value="Nucleic acid-binding proteins"/>
    <property type="match status" value="2"/>
</dbReference>
<feature type="domain" description="Elongation factor P C-terminal" evidence="10">
    <location>
        <begin position="130"/>
        <end position="185"/>
    </location>
</feature>
<dbReference type="Proteomes" id="UP000198346">
    <property type="component" value="Unassembled WGS sequence"/>
</dbReference>